<sequence>MFAQYTMSPNLPTCPPMEHSYSASSEDSMQSSLPLYYNYPPSADFELISQPTSSPSYAPSYASSSFSASSYGSPAFSSCDFTPPLAYPAQQMQATNATYFAPLQPYCPWTADPTATADVAANPMAPMDEMMIPDLHTEADMDQLEFEPEMEMEMEQPYPISSPKPMTDLPISMPVPMSIPTDLHACPNAGSKPFPCADCGRAFTRPADLKRHQSSVHNPVFQDCPVEECLRKDSNGFPRRDHLIEHLRSYHHWDVPKRRAVRRGMKAT</sequence>
<dbReference type="Gene3D" id="3.30.160.60">
    <property type="entry name" value="Classic Zinc Finger"/>
    <property type="match status" value="1"/>
</dbReference>
<comment type="caution">
    <text evidence="14">The sequence shown here is derived from an EMBL/GenBank/DDBJ whole genome shotgun (WGS) entry which is preliminary data.</text>
</comment>
<dbReference type="GeneID" id="36561854"/>
<dbReference type="SMART" id="SM00355">
    <property type="entry name" value="ZnF_C2H2"/>
    <property type="match status" value="2"/>
</dbReference>
<name>A0A2I2FYR8_9EURO</name>
<dbReference type="InterPro" id="IPR013087">
    <property type="entry name" value="Znf_C2H2_type"/>
</dbReference>
<dbReference type="VEuPathDB" id="FungiDB:P170DRAFT_500420"/>
<dbReference type="GO" id="GO:0003677">
    <property type="term" value="F:DNA binding"/>
    <property type="evidence" value="ECO:0007669"/>
    <property type="project" value="UniProtKB-KW"/>
</dbReference>
<evidence type="ECO:0000313" key="14">
    <source>
        <dbReference type="EMBL" id="PLB45769.1"/>
    </source>
</evidence>
<dbReference type="RefSeq" id="XP_024701071.1">
    <property type="nucleotide sequence ID" value="XM_024854148.1"/>
</dbReference>
<evidence type="ECO:0000256" key="5">
    <source>
        <dbReference type="ARBA" id="ARBA00022737"/>
    </source>
</evidence>
<evidence type="ECO:0000256" key="4">
    <source>
        <dbReference type="ARBA" id="ARBA00022723"/>
    </source>
</evidence>
<dbReference type="Proteomes" id="UP000234275">
    <property type="component" value="Unassembled WGS sequence"/>
</dbReference>
<dbReference type="AlphaFoldDB" id="A0A2I2FYR8"/>
<keyword evidence="9" id="KW-0238">DNA-binding</keyword>
<evidence type="ECO:0000256" key="7">
    <source>
        <dbReference type="ARBA" id="ARBA00022833"/>
    </source>
</evidence>
<protein>
    <recommendedName>
        <fullName evidence="13">C2H2-type domain-containing protein</fullName>
    </recommendedName>
</protein>
<comment type="subcellular location">
    <subcellularLocation>
        <location evidence="2">Nucleus</location>
    </subcellularLocation>
</comment>
<keyword evidence="10" id="KW-0804">Transcription</keyword>
<gene>
    <name evidence="14" type="ORF">P170DRAFT_500420</name>
</gene>
<dbReference type="InterPro" id="IPR036236">
    <property type="entry name" value="Znf_C2H2_sf"/>
</dbReference>
<proteinExistence type="inferred from homology"/>
<keyword evidence="5" id="KW-0677">Repeat</keyword>
<dbReference type="Pfam" id="PF00096">
    <property type="entry name" value="zf-C2H2"/>
    <property type="match status" value="1"/>
</dbReference>
<evidence type="ECO:0000256" key="8">
    <source>
        <dbReference type="ARBA" id="ARBA00023015"/>
    </source>
</evidence>
<keyword evidence="6 12" id="KW-0863">Zinc-finger</keyword>
<comment type="function">
    <text evidence="1">May be involved in transcriptional regulation.</text>
</comment>
<evidence type="ECO:0000256" key="6">
    <source>
        <dbReference type="ARBA" id="ARBA00022771"/>
    </source>
</evidence>
<evidence type="ECO:0000256" key="10">
    <source>
        <dbReference type="ARBA" id="ARBA00023163"/>
    </source>
</evidence>
<keyword evidence="11" id="KW-0539">Nucleus</keyword>
<keyword evidence="4" id="KW-0479">Metal-binding</keyword>
<keyword evidence="15" id="KW-1185">Reference proteome</keyword>
<evidence type="ECO:0000256" key="11">
    <source>
        <dbReference type="ARBA" id="ARBA00023242"/>
    </source>
</evidence>
<organism evidence="14 15">
    <name type="scientific">Aspergillus steynii IBT 23096</name>
    <dbReference type="NCBI Taxonomy" id="1392250"/>
    <lineage>
        <taxon>Eukaryota</taxon>
        <taxon>Fungi</taxon>
        <taxon>Dikarya</taxon>
        <taxon>Ascomycota</taxon>
        <taxon>Pezizomycotina</taxon>
        <taxon>Eurotiomycetes</taxon>
        <taxon>Eurotiomycetidae</taxon>
        <taxon>Eurotiales</taxon>
        <taxon>Aspergillaceae</taxon>
        <taxon>Aspergillus</taxon>
        <taxon>Aspergillus subgen. Circumdati</taxon>
    </lineage>
</organism>
<keyword evidence="7" id="KW-0862">Zinc</keyword>
<evidence type="ECO:0000256" key="2">
    <source>
        <dbReference type="ARBA" id="ARBA00004123"/>
    </source>
</evidence>
<evidence type="ECO:0000313" key="15">
    <source>
        <dbReference type="Proteomes" id="UP000234275"/>
    </source>
</evidence>
<evidence type="ECO:0000256" key="1">
    <source>
        <dbReference type="ARBA" id="ARBA00003767"/>
    </source>
</evidence>
<dbReference type="OrthoDB" id="2687452at2759"/>
<dbReference type="FunFam" id="3.30.160.60:FF:000771">
    <property type="entry name" value="zinc finger protein 648"/>
    <property type="match status" value="1"/>
</dbReference>
<dbReference type="GO" id="GO:0008270">
    <property type="term" value="F:zinc ion binding"/>
    <property type="evidence" value="ECO:0007669"/>
    <property type="project" value="UniProtKB-KW"/>
</dbReference>
<comment type="similarity">
    <text evidence="3">Belongs to the krueppel C2H2-type zinc-finger protein family.</text>
</comment>
<dbReference type="SUPFAM" id="SSF57667">
    <property type="entry name" value="beta-beta-alpha zinc fingers"/>
    <property type="match status" value="1"/>
</dbReference>
<reference evidence="14 15" key="1">
    <citation type="submission" date="2016-12" db="EMBL/GenBank/DDBJ databases">
        <title>The genomes of Aspergillus section Nigri reveals drivers in fungal speciation.</title>
        <authorList>
            <consortium name="DOE Joint Genome Institute"/>
            <person name="Vesth T.C."/>
            <person name="Nybo J."/>
            <person name="Theobald S."/>
            <person name="Brandl J."/>
            <person name="Frisvad J.C."/>
            <person name="Nielsen K.F."/>
            <person name="Lyhne E.K."/>
            <person name="Kogle M.E."/>
            <person name="Kuo A."/>
            <person name="Riley R."/>
            <person name="Clum A."/>
            <person name="Nolan M."/>
            <person name="Lipzen A."/>
            <person name="Salamov A."/>
            <person name="Henrissat B."/>
            <person name="Wiebenga A."/>
            <person name="De Vries R.P."/>
            <person name="Grigoriev I.V."/>
            <person name="Mortensen U.H."/>
            <person name="Andersen M.R."/>
            <person name="Baker S.E."/>
        </authorList>
    </citation>
    <scope>NUCLEOTIDE SEQUENCE [LARGE SCALE GENOMIC DNA]</scope>
    <source>
        <strain evidence="14 15">IBT 23096</strain>
    </source>
</reference>
<accession>A0A2I2FYR8</accession>
<evidence type="ECO:0000256" key="3">
    <source>
        <dbReference type="ARBA" id="ARBA00006991"/>
    </source>
</evidence>
<dbReference type="PROSITE" id="PS50157">
    <property type="entry name" value="ZINC_FINGER_C2H2_2"/>
    <property type="match status" value="1"/>
</dbReference>
<evidence type="ECO:0000256" key="12">
    <source>
        <dbReference type="PROSITE-ProRule" id="PRU00042"/>
    </source>
</evidence>
<dbReference type="GO" id="GO:0005634">
    <property type="term" value="C:nucleus"/>
    <property type="evidence" value="ECO:0007669"/>
    <property type="project" value="UniProtKB-SubCell"/>
</dbReference>
<dbReference type="EMBL" id="MSFO01000007">
    <property type="protein sequence ID" value="PLB45769.1"/>
    <property type="molecule type" value="Genomic_DNA"/>
</dbReference>
<feature type="domain" description="C2H2-type" evidence="13">
    <location>
        <begin position="194"/>
        <end position="217"/>
    </location>
</feature>
<evidence type="ECO:0000259" key="13">
    <source>
        <dbReference type="PROSITE" id="PS50157"/>
    </source>
</evidence>
<dbReference type="PROSITE" id="PS00028">
    <property type="entry name" value="ZINC_FINGER_C2H2_1"/>
    <property type="match status" value="1"/>
</dbReference>
<keyword evidence="8" id="KW-0805">Transcription regulation</keyword>
<evidence type="ECO:0000256" key="9">
    <source>
        <dbReference type="ARBA" id="ARBA00023125"/>
    </source>
</evidence>